<protein>
    <submittedName>
        <fullName evidence="2">ODF3A protein</fullName>
    </submittedName>
</protein>
<dbReference type="Pfam" id="PF07004">
    <property type="entry name" value="SHIPPO-rpt"/>
    <property type="match status" value="3"/>
</dbReference>
<comment type="caution">
    <text evidence="2">The sequence shown here is derived from an EMBL/GenBank/DDBJ whole genome shotgun (WGS) entry which is preliminary data.</text>
</comment>
<dbReference type="PANTHER" id="PTHR21580:SF28">
    <property type="entry name" value="BOREALIN N-TERMINAL DOMAIN-CONTAINING PROTEIN-RELATED"/>
    <property type="match status" value="1"/>
</dbReference>
<feature type="non-terminal residue" evidence="2">
    <location>
        <position position="1"/>
    </location>
</feature>
<dbReference type="EMBL" id="VZUJ01127094">
    <property type="protein sequence ID" value="NXV82075.1"/>
    <property type="molecule type" value="Genomic_DNA"/>
</dbReference>
<reference evidence="2 3" key="1">
    <citation type="submission" date="2019-09" db="EMBL/GenBank/DDBJ databases">
        <title>Bird 10,000 Genomes (B10K) Project - Family phase.</title>
        <authorList>
            <person name="Zhang G."/>
        </authorList>
    </citation>
    <scope>NUCLEOTIDE SEQUENCE [LARGE SCALE GENOMIC DNA]</scope>
    <source>
        <strain evidence="2">OUT-0055</strain>
        <tissue evidence="2">Blood</tissue>
    </source>
</reference>
<evidence type="ECO:0000313" key="3">
    <source>
        <dbReference type="Proteomes" id="UP000518911"/>
    </source>
</evidence>
<accession>A0A7L3WZA9</accession>
<dbReference type="Proteomes" id="UP000518911">
    <property type="component" value="Unassembled WGS sequence"/>
</dbReference>
<name>A0A7L3WZA9_9GRUI</name>
<organism evidence="2 3">
    <name type="scientific">Atlantisia rogersi</name>
    <name type="common">Inaccessible Island rail</name>
    <dbReference type="NCBI Taxonomy" id="2478892"/>
    <lineage>
        <taxon>Eukaryota</taxon>
        <taxon>Metazoa</taxon>
        <taxon>Chordata</taxon>
        <taxon>Craniata</taxon>
        <taxon>Vertebrata</taxon>
        <taxon>Euteleostomi</taxon>
        <taxon>Archelosauria</taxon>
        <taxon>Archosauria</taxon>
        <taxon>Dinosauria</taxon>
        <taxon>Saurischia</taxon>
        <taxon>Theropoda</taxon>
        <taxon>Coelurosauria</taxon>
        <taxon>Aves</taxon>
        <taxon>Neognathae</taxon>
        <taxon>Neoaves</taxon>
        <taxon>Gruiformes</taxon>
        <taxon>Rallidae</taxon>
        <taxon>Atlantisia</taxon>
    </lineage>
</organism>
<dbReference type="InterPro" id="IPR051291">
    <property type="entry name" value="CIMAP"/>
</dbReference>
<evidence type="ECO:0000313" key="2">
    <source>
        <dbReference type="EMBL" id="NXV82076.1"/>
    </source>
</evidence>
<evidence type="ECO:0000313" key="1">
    <source>
        <dbReference type="EMBL" id="NXV82075.1"/>
    </source>
</evidence>
<dbReference type="OrthoDB" id="9071138at2759"/>
<sequence>MDAAFVGSWRPHRPQGPIMAQFTSPGPKYSVPGTTGYLDHIPTKTRAPAYSFHGLQGLRPPMDDSCSPGPQYYVPPSVTRNGKSRVPAHRFCGLPEVKTETTPGPSDYSIERANKHLYKCAPAQSLSFCHKPVQSNQTPGPDTYTLPRLVGPNTAYTHASPCYSINAMSKHNSHSDDLAKTPGPAAHPKVELEVYKKRAPMYTM</sequence>
<dbReference type="PANTHER" id="PTHR21580">
    <property type="entry name" value="SHIPPO-1-RELATED"/>
    <property type="match status" value="1"/>
</dbReference>
<dbReference type="EMBL" id="VZUJ01127094">
    <property type="protein sequence ID" value="NXV82076.1"/>
    <property type="molecule type" value="Genomic_DNA"/>
</dbReference>
<dbReference type="AlphaFoldDB" id="A0A7L3WZA9"/>
<keyword evidence="3" id="KW-1185">Reference proteome</keyword>
<feature type="non-terminal residue" evidence="2">
    <location>
        <position position="204"/>
    </location>
</feature>
<proteinExistence type="predicted"/>
<dbReference type="GO" id="GO:0005856">
    <property type="term" value="C:cytoskeleton"/>
    <property type="evidence" value="ECO:0007669"/>
    <property type="project" value="TreeGrafter"/>
</dbReference>
<gene>
    <name evidence="2" type="primary">Odf3_1</name>
    <name evidence="1" type="synonym">Odf3_0</name>
    <name evidence="1" type="ORF">ATLROG_R10827</name>
    <name evidence="2" type="ORF">ATLROG_R10828</name>
</gene>
<dbReference type="InterPro" id="IPR010736">
    <property type="entry name" value="SHIPPO-rpt"/>
</dbReference>